<dbReference type="InParanoid" id="A9UZC0"/>
<sequence length="173" mass="18965">MAVVAAPQDFQAKVQVLLRRVYGQLANGADDNRMRRFAQQLDDIRTRHKEATDRFDRLAQTDAVATLRTRTASLEERFREGIGAAQEMRTLLITGQASAQLSDAGSRMGSRIHECKQAIEQYLAVATALSDYATALRDVTDIEAELSGLQAMSLPASGAVARSALKGHFEDEL</sequence>
<accession>A9UZC0</accession>
<keyword evidence="2" id="KW-1185">Reference proteome</keyword>
<proteinExistence type="predicted"/>
<dbReference type="Proteomes" id="UP000001357">
    <property type="component" value="Unassembled WGS sequence"/>
</dbReference>
<reference evidence="1 2" key="1">
    <citation type="journal article" date="2008" name="Nature">
        <title>The genome of the choanoflagellate Monosiga brevicollis and the origin of metazoans.</title>
        <authorList>
            <consortium name="JGI Sequencing"/>
            <person name="King N."/>
            <person name="Westbrook M.J."/>
            <person name="Young S.L."/>
            <person name="Kuo A."/>
            <person name="Abedin M."/>
            <person name="Chapman J."/>
            <person name="Fairclough S."/>
            <person name="Hellsten U."/>
            <person name="Isogai Y."/>
            <person name="Letunic I."/>
            <person name="Marr M."/>
            <person name="Pincus D."/>
            <person name="Putnam N."/>
            <person name="Rokas A."/>
            <person name="Wright K.J."/>
            <person name="Zuzow R."/>
            <person name="Dirks W."/>
            <person name="Good M."/>
            <person name="Goodstein D."/>
            <person name="Lemons D."/>
            <person name="Li W."/>
            <person name="Lyons J.B."/>
            <person name="Morris A."/>
            <person name="Nichols S."/>
            <person name="Richter D.J."/>
            <person name="Salamov A."/>
            <person name="Bork P."/>
            <person name="Lim W.A."/>
            <person name="Manning G."/>
            <person name="Miller W.T."/>
            <person name="McGinnis W."/>
            <person name="Shapiro H."/>
            <person name="Tjian R."/>
            <person name="Grigoriev I.V."/>
            <person name="Rokhsar D."/>
        </authorList>
    </citation>
    <scope>NUCLEOTIDE SEQUENCE [LARGE SCALE GENOMIC DNA]</scope>
    <source>
        <strain evidence="2">MX1 / ATCC 50154</strain>
    </source>
</reference>
<dbReference type="AlphaFoldDB" id="A9UZC0"/>
<evidence type="ECO:0000313" key="2">
    <source>
        <dbReference type="Proteomes" id="UP000001357"/>
    </source>
</evidence>
<protein>
    <submittedName>
        <fullName evidence="1">Uncharacterized protein</fullName>
    </submittedName>
</protein>
<name>A9UZC0_MONBE</name>
<gene>
    <name evidence="1" type="ORF">MONBRDRAFT_8195</name>
</gene>
<dbReference type="InterPro" id="IPR035440">
    <property type="entry name" value="4HB_MCP_dom_sf"/>
</dbReference>
<dbReference type="RefSeq" id="XP_001745782.1">
    <property type="nucleotide sequence ID" value="XM_001745730.1"/>
</dbReference>
<organism evidence="1 2">
    <name type="scientific">Monosiga brevicollis</name>
    <name type="common">Choanoflagellate</name>
    <dbReference type="NCBI Taxonomy" id="81824"/>
    <lineage>
        <taxon>Eukaryota</taxon>
        <taxon>Choanoflagellata</taxon>
        <taxon>Craspedida</taxon>
        <taxon>Salpingoecidae</taxon>
        <taxon>Monosiga</taxon>
    </lineage>
</organism>
<dbReference type="EMBL" id="CH991551">
    <property type="protein sequence ID" value="EDQ89206.1"/>
    <property type="molecule type" value="Genomic_DNA"/>
</dbReference>
<evidence type="ECO:0000313" key="1">
    <source>
        <dbReference type="EMBL" id="EDQ89206.1"/>
    </source>
</evidence>
<dbReference type="GeneID" id="5891110"/>
<dbReference type="KEGG" id="mbr:MONBRDRAFT_8195"/>
<dbReference type="SUPFAM" id="SSF47170">
    <property type="entry name" value="Aspartate receptor, ligand-binding domain"/>
    <property type="match status" value="1"/>
</dbReference>